<dbReference type="PROSITE" id="PS00195">
    <property type="entry name" value="GLUTAREDOXIN_1"/>
    <property type="match status" value="1"/>
</dbReference>
<evidence type="ECO:0000259" key="1">
    <source>
        <dbReference type="Pfam" id="PF01323"/>
    </source>
</evidence>
<dbReference type="EMBL" id="LAZR01000056">
    <property type="protein sequence ID" value="KKN97633.1"/>
    <property type="molecule type" value="Genomic_DNA"/>
</dbReference>
<protein>
    <recommendedName>
        <fullName evidence="1">DSBA-like thioredoxin domain-containing protein</fullName>
    </recommendedName>
</protein>
<dbReference type="InterPro" id="IPR011767">
    <property type="entry name" value="GLR_AS"/>
</dbReference>
<dbReference type="InterPro" id="IPR036249">
    <property type="entry name" value="Thioredoxin-like_sf"/>
</dbReference>
<name>A0A0F9XZ26_9ZZZZ</name>
<proteinExistence type="predicted"/>
<dbReference type="Gene3D" id="3.40.30.10">
    <property type="entry name" value="Glutaredoxin"/>
    <property type="match status" value="1"/>
</dbReference>
<dbReference type="AlphaFoldDB" id="A0A0F9XZ26"/>
<dbReference type="Pfam" id="PF01323">
    <property type="entry name" value="DSBA"/>
    <property type="match status" value="1"/>
</dbReference>
<dbReference type="SUPFAM" id="SSF52833">
    <property type="entry name" value="Thioredoxin-like"/>
    <property type="match status" value="1"/>
</dbReference>
<dbReference type="GO" id="GO:0016491">
    <property type="term" value="F:oxidoreductase activity"/>
    <property type="evidence" value="ECO:0007669"/>
    <property type="project" value="InterPro"/>
</dbReference>
<comment type="caution">
    <text evidence="2">The sequence shown here is derived from an EMBL/GenBank/DDBJ whole genome shotgun (WGS) entry which is preliminary data.</text>
</comment>
<dbReference type="PANTHER" id="PTHR13887">
    <property type="entry name" value="GLUTATHIONE S-TRANSFERASE KAPPA"/>
    <property type="match status" value="1"/>
</dbReference>
<accession>A0A0F9XZ26</accession>
<organism evidence="2">
    <name type="scientific">marine sediment metagenome</name>
    <dbReference type="NCBI Taxonomy" id="412755"/>
    <lineage>
        <taxon>unclassified sequences</taxon>
        <taxon>metagenomes</taxon>
        <taxon>ecological metagenomes</taxon>
    </lineage>
</organism>
<reference evidence="2" key="1">
    <citation type="journal article" date="2015" name="Nature">
        <title>Complex archaea that bridge the gap between prokaryotes and eukaryotes.</title>
        <authorList>
            <person name="Spang A."/>
            <person name="Saw J.H."/>
            <person name="Jorgensen S.L."/>
            <person name="Zaremba-Niedzwiedzka K."/>
            <person name="Martijn J."/>
            <person name="Lind A.E."/>
            <person name="van Eijk R."/>
            <person name="Schleper C."/>
            <person name="Guy L."/>
            <person name="Ettema T.J."/>
        </authorList>
    </citation>
    <scope>NUCLEOTIDE SEQUENCE</scope>
</reference>
<feature type="domain" description="DSBA-like thioredoxin" evidence="1">
    <location>
        <begin position="20"/>
        <end position="205"/>
    </location>
</feature>
<evidence type="ECO:0000313" key="2">
    <source>
        <dbReference type="EMBL" id="KKN97633.1"/>
    </source>
</evidence>
<dbReference type="InterPro" id="IPR001853">
    <property type="entry name" value="DSBA-like_thioredoxin_dom"/>
</dbReference>
<gene>
    <name evidence="2" type="ORF">LCGC14_0154450</name>
</gene>
<dbReference type="PANTHER" id="PTHR13887:SF33">
    <property type="entry name" value="ISOMERASE"/>
    <property type="match status" value="1"/>
</dbReference>
<sequence>MLLGCWLAIFSLQGGFLSQQIIVYTDYVCPFCLLAEEAIVQATEGMDVEILWRPFELRPAPVPTLKVEDPYLPKIWQDSVYPMAKKLGVPIKLPNISPQPRTDKAFEVFAMAEEQGLGHAYSMAALKAFFQQERDIGDPEVLADIGESVGLDRQAVLDALAEGRYREQHQTAQRHAVEEVLIQSVPTLVIDGEVIQSVPEPAALKRYLLERA</sequence>